<evidence type="ECO:0000256" key="6">
    <source>
        <dbReference type="ARBA" id="ARBA00023136"/>
    </source>
</evidence>
<feature type="domain" description="EGF-like" evidence="12">
    <location>
        <begin position="1157"/>
        <end position="1203"/>
    </location>
</feature>
<dbReference type="CDD" id="cd00112">
    <property type="entry name" value="LDLa"/>
    <property type="match status" value="3"/>
</dbReference>
<dbReference type="Gene3D" id="1.20.1070.10">
    <property type="entry name" value="Rhodopsin 7-helix transmembrane proteins"/>
    <property type="match status" value="1"/>
</dbReference>
<comment type="caution">
    <text evidence="8">Lacks conserved residue(s) required for the propagation of feature annotation.</text>
</comment>
<dbReference type="InterPro" id="IPR050685">
    <property type="entry name" value="LDLR"/>
</dbReference>
<dbReference type="GO" id="GO:0016192">
    <property type="term" value="P:vesicle-mediated transport"/>
    <property type="evidence" value="ECO:0007669"/>
    <property type="project" value="UniProtKB-ARBA"/>
</dbReference>
<dbReference type="Gene3D" id="2.10.25.10">
    <property type="entry name" value="Laminin"/>
    <property type="match status" value="1"/>
</dbReference>
<gene>
    <name evidence="13" type="ORF">XDN619_LOCUS13263</name>
</gene>
<dbReference type="Gene3D" id="4.10.400.10">
    <property type="entry name" value="Low-density Lipoprotein Receptor"/>
    <property type="match status" value="3"/>
</dbReference>
<feature type="transmembrane region" description="Helical" evidence="11">
    <location>
        <begin position="1441"/>
        <end position="1466"/>
    </location>
</feature>
<feature type="disulfide bond" evidence="9">
    <location>
        <begin position="611"/>
        <end position="629"/>
    </location>
</feature>
<reference evidence="13" key="1">
    <citation type="submission" date="2021-02" db="EMBL/GenBank/DDBJ databases">
        <authorList>
            <person name="Nowell W R."/>
        </authorList>
    </citation>
    <scope>NUCLEOTIDE SEQUENCE</scope>
</reference>
<dbReference type="InterPro" id="IPR002172">
    <property type="entry name" value="LDrepeatLR_classA_rpt"/>
</dbReference>
<proteinExistence type="predicted"/>
<dbReference type="PANTHER" id="PTHR24270">
    <property type="entry name" value="LOW-DENSITY LIPOPROTEIN RECEPTOR-RELATED"/>
    <property type="match status" value="1"/>
</dbReference>
<name>A0A816REX0_9BILA</name>
<dbReference type="Proteomes" id="UP000663887">
    <property type="component" value="Unassembled WGS sequence"/>
</dbReference>
<dbReference type="InterPro" id="IPR036055">
    <property type="entry name" value="LDL_receptor-like_sf"/>
</dbReference>
<keyword evidence="3 11" id="KW-0812">Transmembrane</keyword>
<evidence type="ECO:0000256" key="8">
    <source>
        <dbReference type="PROSITE-ProRule" id="PRU00076"/>
    </source>
</evidence>
<dbReference type="SMART" id="SM00181">
    <property type="entry name" value="EGF"/>
    <property type="match status" value="3"/>
</dbReference>
<evidence type="ECO:0000259" key="12">
    <source>
        <dbReference type="PROSITE" id="PS50026"/>
    </source>
</evidence>
<feature type="domain" description="EGF-like" evidence="12">
    <location>
        <begin position="1065"/>
        <end position="1109"/>
    </location>
</feature>
<evidence type="ECO:0000313" key="14">
    <source>
        <dbReference type="Proteomes" id="UP000663887"/>
    </source>
</evidence>
<dbReference type="PANTHER" id="PTHR24270:SF62">
    <property type="entry name" value="LOW-DENSITY LIPOPROTEIN RECEPTOR-RELATED PROTEIN 2"/>
    <property type="match status" value="1"/>
</dbReference>
<dbReference type="PROSITE" id="PS50068">
    <property type="entry name" value="LDLRA_2"/>
    <property type="match status" value="3"/>
</dbReference>
<evidence type="ECO:0000256" key="2">
    <source>
        <dbReference type="ARBA" id="ARBA00004308"/>
    </source>
</evidence>
<keyword evidence="7 8" id="KW-1015">Disulfide bond</keyword>
<evidence type="ECO:0000256" key="10">
    <source>
        <dbReference type="SAM" id="MobiDB-lite"/>
    </source>
</evidence>
<dbReference type="SMART" id="SM00192">
    <property type="entry name" value="LDLa"/>
    <property type="match status" value="5"/>
</dbReference>
<evidence type="ECO:0000256" key="3">
    <source>
        <dbReference type="ARBA" id="ARBA00022692"/>
    </source>
</evidence>
<evidence type="ECO:0000256" key="1">
    <source>
        <dbReference type="ARBA" id="ARBA00004167"/>
    </source>
</evidence>
<keyword evidence="6 11" id="KW-0472">Membrane</keyword>
<dbReference type="GO" id="GO:0005886">
    <property type="term" value="C:plasma membrane"/>
    <property type="evidence" value="ECO:0007669"/>
    <property type="project" value="TreeGrafter"/>
</dbReference>
<dbReference type="InterPro" id="IPR000742">
    <property type="entry name" value="EGF"/>
</dbReference>
<protein>
    <recommendedName>
        <fullName evidence="12">EGF-like domain-containing protein</fullName>
    </recommendedName>
</protein>
<keyword evidence="8" id="KW-0245">EGF-like domain</keyword>
<feature type="disulfide bond" evidence="9">
    <location>
        <begin position="180"/>
        <end position="198"/>
    </location>
</feature>
<dbReference type="EMBL" id="CAJNRG010005283">
    <property type="protein sequence ID" value="CAF2074427.1"/>
    <property type="molecule type" value="Genomic_DNA"/>
</dbReference>
<feature type="transmembrane region" description="Helical" evidence="11">
    <location>
        <begin position="1478"/>
        <end position="1503"/>
    </location>
</feature>
<dbReference type="SUPFAM" id="SSF57196">
    <property type="entry name" value="EGF/Laminin"/>
    <property type="match status" value="1"/>
</dbReference>
<dbReference type="Pfam" id="PF00057">
    <property type="entry name" value="Ldl_recept_a"/>
    <property type="match status" value="1"/>
</dbReference>
<evidence type="ECO:0000256" key="9">
    <source>
        <dbReference type="PROSITE-ProRule" id="PRU00124"/>
    </source>
</evidence>
<dbReference type="PROSITE" id="PS01209">
    <property type="entry name" value="LDLRA_1"/>
    <property type="match status" value="1"/>
</dbReference>
<evidence type="ECO:0000256" key="11">
    <source>
        <dbReference type="SAM" id="Phobius"/>
    </source>
</evidence>
<dbReference type="PROSITE" id="PS00022">
    <property type="entry name" value="EGF_1"/>
    <property type="match status" value="3"/>
</dbReference>
<comment type="caution">
    <text evidence="13">The sequence shown here is derived from an EMBL/GenBank/DDBJ whole genome shotgun (WGS) entry which is preliminary data.</text>
</comment>
<evidence type="ECO:0000256" key="5">
    <source>
        <dbReference type="ARBA" id="ARBA00022989"/>
    </source>
</evidence>
<accession>A0A816REX0</accession>
<feature type="disulfide bond" evidence="9">
    <location>
        <begin position="149"/>
        <end position="164"/>
    </location>
</feature>
<evidence type="ECO:0000256" key="4">
    <source>
        <dbReference type="ARBA" id="ARBA00022737"/>
    </source>
</evidence>
<dbReference type="PROSITE" id="PS50026">
    <property type="entry name" value="EGF_3"/>
    <property type="match status" value="2"/>
</dbReference>
<dbReference type="PRINTS" id="PR00261">
    <property type="entry name" value="LDLRECEPTOR"/>
</dbReference>
<dbReference type="InterPro" id="IPR023415">
    <property type="entry name" value="LDLR_class-A_CS"/>
</dbReference>
<organism evidence="13 14">
    <name type="scientific">Rotaria magnacalcarata</name>
    <dbReference type="NCBI Taxonomy" id="392030"/>
    <lineage>
        <taxon>Eukaryota</taxon>
        <taxon>Metazoa</taxon>
        <taxon>Spiralia</taxon>
        <taxon>Gnathifera</taxon>
        <taxon>Rotifera</taxon>
        <taxon>Eurotatoria</taxon>
        <taxon>Bdelloidea</taxon>
        <taxon>Philodinida</taxon>
        <taxon>Philodinidae</taxon>
        <taxon>Rotaria</taxon>
    </lineage>
</organism>
<dbReference type="CDD" id="cd00054">
    <property type="entry name" value="EGF_CA"/>
    <property type="match status" value="1"/>
</dbReference>
<feature type="region of interest" description="Disordered" evidence="10">
    <location>
        <begin position="858"/>
        <end position="894"/>
    </location>
</feature>
<feature type="disulfide bond" evidence="8">
    <location>
        <begin position="1099"/>
        <end position="1108"/>
    </location>
</feature>
<keyword evidence="5 11" id="KW-1133">Transmembrane helix</keyword>
<feature type="compositionally biased region" description="Basic and acidic residues" evidence="10">
    <location>
        <begin position="861"/>
        <end position="870"/>
    </location>
</feature>
<sequence>MESVQSIKYCIRPARFVPIQRNYSLGCLNRGTLTSFDVLKQYNITTQQLLRWRSGVSAIDRYRAYLANHPLGTNEETEHFICNCTNMRTFGVLCEYQFSQVSFEATILSQYTQKLRYPLDSQLFGTTTCYKTSFPCDYGKVCLDWRNICDGNQHCVDGTDEDFCEHLLLNECNQESEYLCKNGMCIDEEYFLDGDIDCQDQSDEQRLSIYALTTLCFARPKLDCDERISDSKRLISCGDGSHVSVEQQYREVSMVNVFDTCYTFRERQWKCELNNREIMWTNPANGHCLDYVDNTTNVLKENNDCIFIHKCALTRQSQHYLCPCTGNRCRAYFYLYCGSNNVSLFAYPSGRIFTPFVETYYKSDTHNFDGNAWPDVFIFTRSIKCNSEIRATPNITNQNDWLYDEYVVTQSAKVYSAHPLEVLLCQRYASINANKTNYGNCWNDSYPNQAKHCPDSIPYGCISKYHVKDGSRDCTRAGDETIYNWFEDCSSIQKHRFRCSKTEQTCLTALSIGDNRVDCKENNHDEYSQDHNLELKHLKCVSGDSADCIFLRQYIAESPILDTNTTELVDNLITFWKHCDSYWEKSYGADEIDCHQWRCPLHYSSRRFYQCRTGQCIVENLLCNGEWDCSDGSDEEGIQLLTEHTIGEHNLKLFQLLGTNLTAQKCQCLKVNSEHPFMQFCDIKTEYPCLLANVDDALNFDLNRPCINLTQLGDGRVDCYGGLDERNILNCSSHEQLGFGFKCNINDRCILRRKQCTSANRCFNGNDRLLCIYLYNNSNAKCNGQQSTATVKDVHCLNGSCLLNSRCNGLAECPFGEDEYYCATGNSFATGTYRPRIKESYFPSMKIQLPNYSPSSFLVNKSDENNDKNKTLKPQTSMTAIQDQSSSTRSSRQKMAHQHSEEGWICNRGVAGIKKLFGESQLTVQRFCPPSYYGDRCEFMSDRLTVFIRFENQSNALSKVIIKILALLVVIINDTATVLDRHEVHFTSALDNFKEKQKFYLVYPRPHQLRSNTYHYTVRFEAYQLNEDESIEFLAVCIYPVPFNFLPSQRLAKVLKYIQQPQLESNHTCLSKTNPCLNEGRRHPIMNKLSDIHSYWCECRNSSYGSHCEFKDESCFISSTKLNYCSPMALCRPQYDHYGQKPLYICSMNSYGPHCFIDRQCQMKNNQNPCQNGGICFTKYQHHNLIDAYMCQCPKYYFGPICQYRSGAIEITYDSENRSVTLSGDQITATVIQLFDINTRGELNLKKQVLYKDSLPSHLIITSESIIHPVFGLIKLYTNQSIIQYHLLYTSSIAGSSLNLTLNFKKENHCPHSHDIFNLRNETYQIRNVVAKYHTLCNKTTSKGSPLLCFVDDDYFCLCDINNIAQCFPYNKKFDQCKQCLAQGRCIKGDIDTPSDYLCLCPPCHFGSKCQHNTKLFSFTLDSLLSPDLLSTSLVKQKLSLSMYIIVSALLFIYGTISNLFSIITFRQPKTRPAGTGHYFFIGTMFSELSLFCLLSKVLHIIFNIRGLFIQPMVNTVLCKTLSFLLSSSTRIYYWLIVFVTIERIYVTAYPAKRWLKKPKIAKKIIALVIIFTCASHEHELIKYTIVDDPKYTESVQSKAEVLAVVNVVQTANLRSEVKTIQNVLRNVDQATLSNQAQILHLSEGQLKLALELNNTQVALNKTIALVNEHASIVRQHEDALRIVLSQTVFLSTRLASVVHSIETYFIHTSIEKILSNELNLLFVHRQDISKVVDSVLQTMDITGDEIGSSLPTIEIITQLLVRQQIDFVQTTTAESADDTSLIGKLMFTSFSAAPNKNQAPFAVYELIPIPFNQNNKRLRLAQIPAYPGINSKSHQLVRWSKEEAAACDFLQMTTCRESPVRRKETQNDCIYQLLTAAKLEDCRVEYFAGKLFVHRVGQYWAISTINATKCHTVATPEIEQHLLHGNEEITISSMALITTMNTKSLACD</sequence>
<evidence type="ECO:0000313" key="13">
    <source>
        <dbReference type="EMBL" id="CAF2074427.1"/>
    </source>
</evidence>
<evidence type="ECO:0000256" key="7">
    <source>
        <dbReference type="ARBA" id="ARBA00023157"/>
    </source>
</evidence>
<feature type="disulfide bond" evidence="8">
    <location>
        <begin position="1193"/>
        <end position="1202"/>
    </location>
</feature>
<dbReference type="GO" id="GO:0012505">
    <property type="term" value="C:endomembrane system"/>
    <property type="evidence" value="ECO:0007669"/>
    <property type="project" value="UniProtKB-SubCell"/>
</dbReference>
<feature type="compositionally biased region" description="Polar residues" evidence="10">
    <location>
        <begin position="872"/>
        <end position="883"/>
    </location>
</feature>
<keyword evidence="4" id="KW-0677">Repeat</keyword>
<comment type="subcellular location">
    <subcellularLocation>
        <location evidence="2">Endomembrane system</location>
    </subcellularLocation>
    <subcellularLocation>
        <location evidence="1">Membrane</location>
        <topology evidence="1">Single-pass membrane protein</topology>
    </subcellularLocation>
</comment>
<dbReference type="SUPFAM" id="SSF57424">
    <property type="entry name" value="LDL receptor-like module"/>
    <property type="match status" value="3"/>
</dbReference>